<feature type="non-terminal residue" evidence="1">
    <location>
        <position position="1"/>
    </location>
</feature>
<protein>
    <submittedName>
        <fullName evidence="1">Uncharacterized protein</fullName>
    </submittedName>
</protein>
<sequence length="12" mass="1483">RDEGFMKKKETN</sequence>
<accession>E4YPF5</accession>
<dbReference type="EMBL" id="FN654954">
    <property type="protein sequence ID" value="CBY37351.1"/>
    <property type="molecule type" value="Genomic_DNA"/>
</dbReference>
<dbReference type="Proteomes" id="UP000011014">
    <property type="component" value="Unassembled WGS sequence"/>
</dbReference>
<proteinExistence type="predicted"/>
<evidence type="ECO:0000313" key="1">
    <source>
        <dbReference type="EMBL" id="CBY37351.1"/>
    </source>
</evidence>
<gene>
    <name evidence="1" type="ORF">GSOID_T00030452001</name>
</gene>
<reference evidence="1" key="1">
    <citation type="journal article" date="2010" name="Science">
        <title>Plasticity of animal genome architecture unmasked by rapid evolution of a pelagic tunicate.</title>
        <authorList>
            <person name="Denoeud F."/>
            <person name="Henriet S."/>
            <person name="Mungpakdee S."/>
            <person name="Aury J.M."/>
            <person name="Da Silva C."/>
            <person name="Brinkmann H."/>
            <person name="Mikhaleva J."/>
            <person name="Olsen L.C."/>
            <person name="Jubin C."/>
            <person name="Canestro C."/>
            <person name="Bouquet J.M."/>
            <person name="Danks G."/>
            <person name="Poulain J."/>
            <person name="Campsteijn C."/>
            <person name="Adamski M."/>
            <person name="Cross I."/>
            <person name="Yadetie F."/>
            <person name="Muffato M."/>
            <person name="Louis A."/>
            <person name="Butcher S."/>
            <person name="Tsagkogeorga G."/>
            <person name="Konrad A."/>
            <person name="Singh S."/>
            <person name="Jensen M.F."/>
            <person name="Cong E.H."/>
            <person name="Eikeseth-Otteraa H."/>
            <person name="Noel B."/>
            <person name="Anthouard V."/>
            <person name="Porcel B.M."/>
            <person name="Kachouri-Lafond R."/>
            <person name="Nishino A."/>
            <person name="Ugolini M."/>
            <person name="Chourrout P."/>
            <person name="Nishida H."/>
            <person name="Aasland R."/>
            <person name="Huzurbazar S."/>
            <person name="Westhof E."/>
            <person name="Delsuc F."/>
            <person name="Lehrach H."/>
            <person name="Reinhardt R."/>
            <person name="Weissenbach J."/>
            <person name="Roy S.W."/>
            <person name="Artiguenave F."/>
            <person name="Postlethwait J.H."/>
            <person name="Manak J.R."/>
            <person name="Thompson E.M."/>
            <person name="Jaillon O."/>
            <person name="Du Pasquier L."/>
            <person name="Boudinot P."/>
            <person name="Liberles D.A."/>
            <person name="Volff J.N."/>
            <person name="Philippe H."/>
            <person name="Lenhard B."/>
            <person name="Roest Crollius H."/>
            <person name="Wincker P."/>
            <person name="Chourrout D."/>
        </authorList>
    </citation>
    <scope>NUCLEOTIDE SEQUENCE [LARGE SCALE GENOMIC DNA]</scope>
</reference>
<organism evidence="1">
    <name type="scientific">Oikopleura dioica</name>
    <name type="common">Tunicate</name>
    <dbReference type="NCBI Taxonomy" id="34765"/>
    <lineage>
        <taxon>Eukaryota</taxon>
        <taxon>Metazoa</taxon>
        <taxon>Chordata</taxon>
        <taxon>Tunicata</taxon>
        <taxon>Appendicularia</taxon>
        <taxon>Copelata</taxon>
        <taxon>Oikopleuridae</taxon>
        <taxon>Oikopleura</taxon>
    </lineage>
</organism>
<name>E4YPF5_OIKDI</name>